<feature type="transmembrane region" description="Helical" evidence="6">
    <location>
        <begin position="66"/>
        <end position="91"/>
    </location>
</feature>
<name>A0AAN6RDN6_9PLEO</name>
<evidence type="ECO:0000256" key="2">
    <source>
        <dbReference type="ARBA" id="ARBA00022692"/>
    </source>
</evidence>
<dbReference type="InterPro" id="IPR051694">
    <property type="entry name" value="Immunoregulatory_rcpt-like"/>
</dbReference>
<keyword evidence="3 6" id="KW-1133">Transmembrane helix</keyword>
<feature type="region of interest" description="Disordered" evidence="5">
    <location>
        <begin position="1"/>
        <end position="62"/>
    </location>
</feature>
<dbReference type="AlphaFoldDB" id="A0AAN6RDN6"/>
<evidence type="ECO:0000313" key="7">
    <source>
        <dbReference type="EMBL" id="KAK3202687.1"/>
    </source>
</evidence>
<feature type="compositionally biased region" description="Low complexity" evidence="5">
    <location>
        <begin position="39"/>
        <end position="49"/>
    </location>
</feature>
<organism evidence="7 8">
    <name type="scientific">Pseudopithomyces chartarum</name>
    <dbReference type="NCBI Taxonomy" id="1892770"/>
    <lineage>
        <taxon>Eukaryota</taxon>
        <taxon>Fungi</taxon>
        <taxon>Dikarya</taxon>
        <taxon>Ascomycota</taxon>
        <taxon>Pezizomycotina</taxon>
        <taxon>Dothideomycetes</taxon>
        <taxon>Pleosporomycetidae</taxon>
        <taxon>Pleosporales</taxon>
        <taxon>Massarineae</taxon>
        <taxon>Didymosphaeriaceae</taxon>
        <taxon>Pseudopithomyces</taxon>
    </lineage>
</organism>
<proteinExistence type="predicted"/>
<dbReference type="EMBL" id="WVTA01000013">
    <property type="protein sequence ID" value="KAK3202687.1"/>
    <property type="molecule type" value="Genomic_DNA"/>
</dbReference>
<evidence type="ECO:0000256" key="1">
    <source>
        <dbReference type="ARBA" id="ARBA00004167"/>
    </source>
</evidence>
<dbReference type="PANTHER" id="PTHR15549">
    <property type="entry name" value="PAIRED IMMUNOGLOBULIN-LIKE TYPE 2 RECEPTOR"/>
    <property type="match status" value="1"/>
</dbReference>
<reference evidence="7 8" key="1">
    <citation type="submission" date="2021-02" db="EMBL/GenBank/DDBJ databases">
        <title>Genome assembly of Pseudopithomyces chartarum.</title>
        <authorList>
            <person name="Jauregui R."/>
            <person name="Singh J."/>
            <person name="Voisey C."/>
        </authorList>
    </citation>
    <scope>NUCLEOTIDE SEQUENCE [LARGE SCALE GENOMIC DNA]</scope>
    <source>
        <strain evidence="7 8">AGR01</strain>
    </source>
</reference>
<keyword evidence="8" id="KW-1185">Reference proteome</keyword>
<evidence type="ECO:0000313" key="8">
    <source>
        <dbReference type="Proteomes" id="UP001280581"/>
    </source>
</evidence>
<comment type="subcellular location">
    <subcellularLocation>
        <location evidence="1">Membrane</location>
        <topology evidence="1">Single-pass membrane protein</topology>
    </subcellularLocation>
</comment>
<evidence type="ECO:0000256" key="6">
    <source>
        <dbReference type="SAM" id="Phobius"/>
    </source>
</evidence>
<dbReference type="PANTHER" id="PTHR15549:SF27">
    <property type="entry name" value="CHITIN-BINDING TYPE-1 DOMAIN-CONTAINING PROTEIN"/>
    <property type="match status" value="1"/>
</dbReference>
<dbReference type="GO" id="GO:0071944">
    <property type="term" value="C:cell periphery"/>
    <property type="evidence" value="ECO:0007669"/>
    <property type="project" value="UniProtKB-ARBA"/>
</dbReference>
<protein>
    <submittedName>
        <fullName evidence="7">Uncharacterized protein</fullName>
    </submittedName>
</protein>
<evidence type="ECO:0000256" key="3">
    <source>
        <dbReference type="ARBA" id="ARBA00022989"/>
    </source>
</evidence>
<dbReference type="Proteomes" id="UP001280581">
    <property type="component" value="Unassembled WGS sequence"/>
</dbReference>
<keyword evidence="4 6" id="KW-0472">Membrane</keyword>
<feature type="compositionally biased region" description="Low complexity" evidence="5">
    <location>
        <begin position="10"/>
        <end position="32"/>
    </location>
</feature>
<dbReference type="CDD" id="cd12087">
    <property type="entry name" value="TM_EGFR-like"/>
    <property type="match status" value="1"/>
</dbReference>
<comment type="caution">
    <text evidence="7">The sequence shown here is derived from an EMBL/GenBank/DDBJ whole genome shotgun (WGS) entry which is preliminary data.</text>
</comment>
<evidence type="ECO:0000256" key="5">
    <source>
        <dbReference type="SAM" id="MobiDB-lite"/>
    </source>
</evidence>
<keyword evidence="2 6" id="KW-0812">Transmembrane</keyword>
<gene>
    <name evidence="7" type="ORF">GRF29_154g385665</name>
</gene>
<dbReference type="GO" id="GO:0016020">
    <property type="term" value="C:membrane"/>
    <property type="evidence" value="ECO:0007669"/>
    <property type="project" value="UniProtKB-SubCell"/>
</dbReference>
<evidence type="ECO:0000256" key="4">
    <source>
        <dbReference type="ARBA" id="ARBA00023136"/>
    </source>
</evidence>
<sequence>MAGTEERPQAVDTVLSSSSTTATNSPAVSVTSPSIPRQTAPTAAPNATNIQNSIESSGPRKNGVPAGAVAGVAIGCLIAGAAIGALILFFLRRRKSRNGSAVRQRPLEYGNGHLRLEKTPVVTTTLVTSSVDNYLPQPLEDAAITREVSMISDHLKNHVRAYYHTHPAKAEDINEADLGAFSSATELETSEAKRLFLDQSTRSETIRLFLAWTILSRCDGTRPQNLLPSGVSAIMQSGSPAKESNLAEATLFSKWKVITGTLLTKQPTLSPNAIADTIAEAAMILGPFTRKGIDREQRLKNLEMVVGRAASLAWTLFTQPGSYRFDFRGSRDSVVAFPALLQMTGDDARVVSPPRVLWEKEIVA</sequence>
<accession>A0AAN6RDN6</accession>